<accession>A0ABT2MJA9</accession>
<comment type="caution">
    <text evidence="1">The sequence shown here is derived from an EMBL/GenBank/DDBJ whole genome shotgun (WGS) entry which is preliminary data.</text>
</comment>
<sequence>MNTFKSGIHLNDFSYLSHEGLAGFEPDQGNNFMMNQGTGVLLIRREPKRSACVVRLAALILHFKQSLWFCQGRSQNFLFRPSSLARVPRVYTHFPIQSKPARATLHRIRWNL</sequence>
<proteinExistence type="predicted"/>
<protein>
    <submittedName>
        <fullName evidence="1">Uncharacterized protein</fullName>
    </submittedName>
</protein>
<organism evidence="1 2">
    <name type="scientific">Laspinema palackyanum D2a</name>
    <dbReference type="NCBI Taxonomy" id="2953684"/>
    <lineage>
        <taxon>Bacteria</taxon>
        <taxon>Bacillati</taxon>
        <taxon>Cyanobacteriota</taxon>
        <taxon>Cyanophyceae</taxon>
        <taxon>Oscillatoriophycideae</taxon>
        <taxon>Oscillatoriales</taxon>
        <taxon>Laspinemataceae</taxon>
        <taxon>Laspinema</taxon>
        <taxon>Laspinema palackyanum</taxon>
    </lineage>
</organism>
<reference evidence="1 2" key="1">
    <citation type="journal article" date="2022" name="Front. Microbiol.">
        <title>High genomic differentiation and limited gene flow indicate recent cryptic speciation within the genus Laspinema (cyanobacteria).</title>
        <authorList>
            <person name="Stanojkovic A."/>
            <person name="Skoupy S."/>
            <person name="Skaloud P."/>
            <person name="Dvorak P."/>
        </authorList>
    </citation>
    <scope>NUCLEOTIDE SEQUENCE [LARGE SCALE GENOMIC DNA]</scope>
    <source>
        <strain evidence="1 2">D2a</strain>
    </source>
</reference>
<dbReference type="Proteomes" id="UP001525890">
    <property type="component" value="Unassembled WGS sequence"/>
</dbReference>
<evidence type="ECO:0000313" key="1">
    <source>
        <dbReference type="EMBL" id="MCT7964823.1"/>
    </source>
</evidence>
<dbReference type="EMBL" id="JAMXFF010000001">
    <property type="protein sequence ID" value="MCT7964823.1"/>
    <property type="molecule type" value="Genomic_DNA"/>
</dbReference>
<keyword evidence="2" id="KW-1185">Reference proteome</keyword>
<dbReference type="RefSeq" id="WP_368004581.1">
    <property type="nucleotide sequence ID" value="NZ_JAMXFF010000001.1"/>
</dbReference>
<gene>
    <name evidence="1" type="ORF">NG799_00580</name>
</gene>
<name>A0ABT2MJA9_9CYAN</name>
<evidence type="ECO:0000313" key="2">
    <source>
        <dbReference type="Proteomes" id="UP001525890"/>
    </source>
</evidence>